<dbReference type="SUPFAM" id="SSF47413">
    <property type="entry name" value="lambda repressor-like DNA-binding domains"/>
    <property type="match status" value="1"/>
</dbReference>
<dbReference type="PANTHER" id="PTHR30146:SF109">
    <property type="entry name" value="HTH-TYPE TRANSCRIPTIONAL REGULATOR GALS"/>
    <property type="match status" value="1"/>
</dbReference>
<proteinExistence type="predicted"/>
<evidence type="ECO:0000313" key="6">
    <source>
        <dbReference type="Proteomes" id="UP001140293"/>
    </source>
</evidence>
<evidence type="ECO:0000259" key="4">
    <source>
        <dbReference type="PROSITE" id="PS50932"/>
    </source>
</evidence>
<dbReference type="Proteomes" id="UP001140293">
    <property type="component" value="Unassembled WGS sequence"/>
</dbReference>
<dbReference type="Gene3D" id="1.10.260.40">
    <property type="entry name" value="lambda repressor-like DNA-binding domains"/>
    <property type="match status" value="1"/>
</dbReference>
<reference evidence="5" key="1">
    <citation type="submission" date="2020-07" db="EMBL/GenBank/DDBJ databases">
        <authorList>
            <person name="Pettersson B.M.F."/>
            <person name="Behra P.R.K."/>
            <person name="Ramesh M."/>
            <person name="Das S."/>
            <person name="Dasgupta S."/>
            <person name="Kirsebom L.A."/>
        </authorList>
    </citation>
    <scope>NUCLEOTIDE SEQUENCE</scope>
    <source>
        <strain evidence="5">DSM 44615</strain>
    </source>
</reference>
<keyword evidence="1" id="KW-0805">Transcription regulation</keyword>
<comment type="caution">
    <text evidence="5">The sequence shown here is derived from an EMBL/GenBank/DDBJ whole genome shotgun (WGS) entry which is preliminary data.</text>
</comment>
<dbReference type="InterPro" id="IPR010982">
    <property type="entry name" value="Lambda_DNA-bd_dom_sf"/>
</dbReference>
<protein>
    <submittedName>
        <fullName evidence="5">Substrate-binding domain-containing protein</fullName>
    </submittedName>
</protein>
<dbReference type="PROSITE" id="PS50932">
    <property type="entry name" value="HTH_LACI_2"/>
    <property type="match status" value="1"/>
</dbReference>
<name>A0A9X2YK43_9MYCO</name>
<dbReference type="SUPFAM" id="SSF53822">
    <property type="entry name" value="Periplasmic binding protein-like I"/>
    <property type="match status" value="1"/>
</dbReference>
<dbReference type="CDD" id="cd06285">
    <property type="entry name" value="PBP1_LacI-like"/>
    <property type="match status" value="1"/>
</dbReference>
<sequence length="339" mass="36404">MAKPRQATLQSIADDLGLHVSTVARVLNGMRQGERAASGATAERIRERAAEVNYRPNPHAASLRTRRTNLIGVLVPRLSDVVLATVYEGIESAAAQQGLTAFVANTQDEPTGQRQRIEMMLDRRVDGLILGDARADDHSVLEELTRREVPFVLVNRSVADYPAATCDNWLGGRLAAQHLLDLGHRRVGVIAGLAHASTGIDRPAGFVECFREAGFEVLPENIVYSGLDSQGGHFAADRMLDGPSPPTALFAVNDFAAIGAAGAIRNHGLRVGRDVSLIGFNNIALTAELHVPLTSIESHAFDMGRDAVQLLADSLAGRPPAQRRTTPVLVVRESTCEPP</sequence>
<dbReference type="InterPro" id="IPR028082">
    <property type="entry name" value="Peripla_BP_I"/>
</dbReference>
<dbReference type="PANTHER" id="PTHR30146">
    <property type="entry name" value="LACI-RELATED TRANSCRIPTIONAL REPRESSOR"/>
    <property type="match status" value="1"/>
</dbReference>
<dbReference type="SMART" id="SM00354">
    <property type="entry name" value="HTH_LACI"/>
    <property type="match status" value="1"/>
</dbReference>
<feature type="domain" description="HTH lacI-type" evidence="4">
    <location>
        <begin position="7"/>
        <end position="65"/>
    </location>
</feature>
<dbReference type="InterPro" id="IPR000843">
    <property type="entry name" value="HTH_LacI"/>
</dbReference>
<dbReference type="InterPro" id="IPR046335">
    <property type="entry name" value="LacI/GalR-like_sensor"/>
</dbReference>
<gene>
    <name evidence="5" type="ORF">H7I41_02290</name>
</gene>
<keyword evidence="2" id="KW-0238">DNA-binding</keyword>
<dbReference type="GO" id="GO:0000976">
    <property type="term" value="F:transcription cis-regulatory region binding"/>
    <property type="evidence" value="ECO:0007669"/>
    <property type="project" value="TreeGrafter"/>
</dbReference>
<evidence type="ECO:0000256" key="1">
    <source>
        <dbReference type="ARBA" id="ARBA00023015"/>
    </source>
</evidence>
<evidence type="ECO:0000256" key="2">
    <source>
        <dbReference type="ARBA" id="ARBA00023125"/>
    </source>
</evidence>
<organism evidence="5 6">
    <name type="scientific">[Mycobacterium] manitobense</name>
    <dbReference type="NCBI Taxonomy" id="190147"/>
    <lineage>
        <taxon>Bacteria</taxon>
        <taxon>Bacillati</taxon>
        <taxon>Actinomycetota</taxon>
        <taxon>Actinomycetes</taxon>
        <taxon>Mycobacteriales</taxon>
        <taxon>Mycobacteriaceae</taxon>
        <taxon>Mycolicibacterium</taxon>
    </lineage>
</organism>
<dbReference type="AlphaFoldDB" id="A0A9X2YK43"/>
<keyword evidence="3" id="KW-0804">Transcription</keyword>
<accession>A0A9X2YK43</accession>
<dbReference type="EMBL" id="JACKSJ010000020">
    <property type="protein sequence ID" value="MCV7168746.1"/>
    <property type="molecule type" value="Genomic_DNA"/>
</dbReference>
<dbReference type="GO" id="GO:0003700">
    <property type="term" value="F:DNA-binding transcription factor activity"/>
    <property type="evidence" value="ECO:0007669"/>
    <property type="project" value="TreeGrafter"/>
</dbReference>
<evidence type="ECO:0000256" key="3">
    <source>
        <dbReference type="ARBA" id="ARBA00023163"/>
    </source>
</evidence>
<dbReference type="Pfam" id="PF13377">
    <property type="entry name" value="Peripla_BP_3"/>
    <property type="match status" value="1"/>
</dbReference>
<evidence type="ECO:0000313" key="5">
    <source>
        <dbReference type="EMBL" id="MCV7168746.1"/>
    </source>
</evidence>
<keyword evidence="6" id="KW-1185">Reference proteome</keyword>
<dbReference type="CDD" id="cd01392">
    <property type="entry name" value="HTH_LacI"/>
    <property type="match status" value="1"/>
</dbReference>
<reference evidence="5" key="2">
    <citation type="journal article" date="2022" name="BMC Genomics">
        <title>Comparative genome analysis of mycobacteria focusing on tRNA and non-coding RNA.</title>
        <authorList>
            <person name="Behra P.R.K."/>
            <person name="Pettersson B.M.F."/>
            <person name="Ramesh M."/>
            <person name="Das S."/>
            <person name="Dasgupta S."/>
            <person name="Kirsebom L.A."/>
        </authorList>
    </citation>
    <scope>NUCLEOTIDE SEQUENCE</scope>
    <source>
        <strain evidence="5">DSM 44615</strain>
    </source>
</reference>
<dbReference type="Gene3D" id="3.40.50.2300">
    <property type="match status" value="2"/>
</dbReference>